<dbReference type="EMBL" id="GGEC01059088">
    <property type="protein sequence ID" value="MBX39572.1"/>
    <property type="molecule type" value="Transcribed_RNA"/>
</dbReference>
<reference evidence="1" key="1">
    <citation type="submission" date="2018-02" db="EMBL/GenBank/DDBJ databases">
        <title>Rhizophora mucronata_Transcriptome.</title>
        <authorList>
            <person name="Meera S.P."/>
            <person name="Sreeshan A."/>
            <person name="Augustine A."/>
        </authorList>
    </citation>
    <scope>NUCLEOTIDE SEQUENCE</scope>
    <source>
        <tissue evidence="1">Leaf</tissue>
    </source>
</reference>
<accession>A0A2P2NAQ5</accession>
<proteinExistence type="predicted"/>
<name>A0A2P2NAQ5_RHIMU</name>
<sequence length="44" mass="4847">MLAKSIWIKKKEKRNPIKSIAPIEGANSMSVSLVPPNTLVKVKT</sequence>
<organism evidence="1">
    <name type="scientific">Rhizophora mucronata</name>
    <name type="common">Asiatic mangrove</name>
    <dbReference type="NCBI Taxonomy" id="61149"/>
    <lineage>
        <taxon>Eukaryota</taxon>
        <taxon>Viridiplantae</taxon>
        <taxon>Streptophyta</taxon>
        <taxon>Embryophyta</taxon>
        <taxon>Tracheophyta</taxon>
        <taxon>Spermatophyta</taxon>
        <taxon>Magnoliopsida</taxon>
        <taxon>eudicotyledons</taxon>
        <taxon>Gunneridae</taxon>
        <taxon>Pentapetalae</taxon>
        <taxon>rosids</taxon>
        <taxon>fabids</taxon>
        <taxon>Malpighiales</taxon>
        <taxon>Rhizophoraceae</taxon>
        <taxon>Rhizophora</taxon>
    </lineage>
</organism>
<dbReference type="AlphaFoldDB" id="A0A2P2NAQ5"/>
<protein>
    <submittedName>
        <fullName evidence="1">Uncharacterized protein</fullName>
    </submittedName>
</protein>
<evidence type="ECO:0000313" key="1">
    <source>
        <dbReference type="EMBL" id="MBX39572.1"/>
    </source>
</evidence>